<organism evidence="2">
    <name type="scientific">uncultured Chloroflexia bacterium</name>
    <dbReference type="NCBI Taxonomy" id="1672391"/>
    <lineage>
        <taxon>Bacteria</taxon>
        <taxon>Bacillati</taxon>
        <taxon>Chloroflexota</taxon>
        <taxon>Chloroflexia</taxon>
        <taxon>environmental samples</taxon>
    </lineage>
</organism>
<accession>A0A6J4N3R7</accession>
<feature type="region of interest" description="Disordered" evidence="1">
    <location>
        <begin position="14"/>
        <end position="37"/>
    </location>
</feature>
<sequence length="46" mass="4849">DSAEPLFAGLVAAPHPRRGHARPASSRQPLGSRGHRQSCAGIYLTV</sequence>
<feature type="non-terminal residue" evidence="2">
    <location>
        <position position="1"/>
    </location>
</feature>
<reference evidence="2" key="1">
    <citation type="submission" date="2020-02" db="EMBL/GenBank/DDBJ databases">
        <authorList>
            <person name="Meier V. D."/>
        </authorList>
    </citation>
    <scope>NUCLEOTIDE SEQUENCE</scope>
    <source>
        <strain evidence="2">AVDCRST_MAG93</strain>
    </source>
</reference>
<evidence type="ECO:0000313" key="2">
    <source>
        <dbReference type="EMBL" id="CAA9376852.1"/>
    </source>
</evidence>
<name>A0A6J4N3R7_9CHLR</name>
<dbReference type="EMBL" id="CADCTR010002980">
    <property type="protein sequence ID" value="CAA9376852.1"/>
    <property type="molecule type" value="Genomic_DNA"/>
</dbReference>
<protein>
    <submittedName>
        <fullName evidence="2">Uncharacterized protein</fullName>
    </submittedName>
</protein>
<dbReference type="AlphaFoldDB" id="A0A6J4N3R7"/>
<evidence type="ECO:0000256" key="1">
    <source>
        <dbReference type="SAM" id="MobiDB-lite"/>
    </source>
</evidence>
<feature type="non-terminal residue" evidence="2">
    <location>
        <position position="46"/>
    </location>
</feature>
<proteinExistence type="predicted"/>
<gene>
    <name evidence="2" type="ORF">AVDCRST_MAG93-8888</name>
</gene>